<reference evidence="1" key="1">
    <citation type="submission" date="2023-06" db="EMBL/GenBank/DDBJ databases">
        <title>Genomic of Agaribacillus aureum.</title>
        <authorList>
            <person name="Wang G."/>
        </authorList>
    </citation>
    <scope>NUCLEOTIDE SEQUENCE</scope>
    <source>
        <strain evidence="1">BMA12</strain>
    </source>
</reference>
<protein>
    <submittedName>
        <fullName evidence="1">Uncharacterized protein</fullName>
    </submittedName>
</protein>
<proteinExistence type="predicted"/>
<dbReference type="RefSeq" id="WP_346757304.1">
    <property type="nucleotide sequence ID" value="NZ_JAUJEB010000001.1"/>
</dbReference>
<gene>
    <name evidence="1" type="ORF">QQ020_07940</name>
</gene>
<dbReference type="Proteomes" id="UP001172083">
    <property type="component" value="Unassembled WGS sequence"/>
</dbReference>
<evidence type="ECO:0000313" key="1">
    <source>
        <dbReference type="EMBL" id="MDN5211977.1"/>
    </source>
</evidence>
<accession>A0ABT8L2K3</accession>
<keyword evidence="2" id="KW-1185">Reference proteome</keyword>
<dbReference type="EMBL" id="JAUJEB010000001">
    <property type="protein sequence ID" value="MDN5211977.1"/>
    <property type="molecule type" value="Genomic_DNA"/>
</dbReference>
<sequence length="124" mass="14629">MKSILGGLLIFLQLALITNARFGVLRYYCWAPHDEQSVFNLSVIIDEKQLTRAETNKRYRFTDWRYWQNGTYRNVRLESRSIENIKSIVSQFESTYGRDDHASVIMTYEINGGPTQTWQWPADQ</sequence>
<name>A0ABT8L2K3_9BACT</name>
<evidence type="ECO:0000313" key="2">
    <source>
        <dbReference type="Proteomes" id="UP001172083"/>
    </source>
</evidence>
<organism evidence="1 2">
    <name type="scientific">Agaribacillus aureus</name>
    <dbReference type="NCBI Taxonomy" id="3051825"/>
    <lineage>
        <taxon>Bacteria</taxon>
        <taxon>Pseudomonadati</taxon>
        <taxon>Bacteroidota</taxon>
        <taxon>Cytophagia</taxon>
        <taxon>Cytophagales</taxon>
        <taxon>Splendidivirgaceae</taxon>
        <taxon>Agaribacillus</taxon>
    </lineage>
</organism>
<comment type="caution">
    <text evidence="1">The sequence shown here is derived from an EMBL/GenBank/DDBJ whole genome shotgun (WGS) entry which is preliminary data.</text>
</comment>